<organism evidence="8 9">
    <name type="scientific">Polypedilum vanderplanki</name>
    <name type="common">Sleeping chironomid midge</name>
    <dbReference type="NCBI Taxonomy" id="319348"/>
    <lineage>
        <taxon>Eukaryota</taxon>
        <taxon>Metazoa</taxon>
        <taxon>Ecdysozoa</taxon>
        <taxon>Arthropoda</taxon>
        <taxon>Hexapoda</taxon>
        <taxon>Insecta</taxon>
        <taxon>Pterygota</taxon>
        <taxon>Neoptera</taxon>
        <taxon>Endopterygota</taxon>
        <taxon>Diptera</taxon>
        <taxon>Nematocera</taxon>
        <taxon>Chironomoidea</taxon>
        <taxon>Chironomidae</taxon>
        <taxon>Chironominae</taxon>
        <taxon>Polypedilum</taxon>
        <taxon>Polypedilum</taxon>
    </lineage>
</organism>
<feature type="region of interest" description="Disordered" evidence="6">
    <location>
        <begin position="1638"/>
        <end position="1659"/>
    </location>
</feature>
<feature type="domain" description="Sec16 Sec23-binding" evidence="7">
    <location>
        <begin position="1264"/>
        <end position="1500"/>
    </location>
</feature>
<name>A0A9J6BSR1_POLVA</name>
<protein>
    <recommendedName>
        <fullName evidence="7">Sec16 Sec23-binding domain-containing protein</fullName>
    </recommendedName>
</protein>
<keyword evidence="5" id="KW-0931">ER-Golgi transport</keyword>
<feature type="region of interest" description="Disordered" evidence="6">
    <location>
        <begin position="427"/>
        <end position="455"/>
    </location>
</feature>
<feature type="compositionally biased region" description="Polar residues" evidence="6">
    <location>
        <begin position="885"/>
        <end position="896"/>
    </location>
</feature>
<dbReference type="GO" id="GO:0070973">
    <property type="term" value="P:protein localization to endoplasmic reticulum exit site"/>
    <property type="evidence" value="ECO:0007669"/>
    <property type="project" value="TreeGrafter"/>
</dbReference>
<proteinExistence type="inferred from homology"/>
<keyword evidence="4" id="KW-0256">Endoplasmic reticulum</keyword>
<feature type="region of interest" description="Disordered" evidence="6">
    <location>
        <begin position="328"/>
        <end position="355"/>
    </location>
</feature>
<feature type="compositionally biased region" description="Basic and acidic residues" evidence="6">
    <location>
        <begin position="1713"/>
        <end position="1745"/>
    </location>
</feature>
<feature type="compositionally biased region" description="Low complexity" evidence="6">
    <location>
        <begin position="163"/>
        <end position="172"/>
    </location>
</feature>
<dbReference type="GO" id="GO:0070971">
    <property type="term" value="C:endoplasmic reticulum exit site"/>
    <property type="evidence" value="ECO:0007669"/>
    <property type="project" value="TreeGrafter"/>
</dbReference>
<evidence type="ECO:0000256" key="4">
    <source>
        <dbReference type="ARBA" id="ARBA00022824"/>
    </source>
</evidence>
<reference evidence="8" key="1">
    <citation type="submission" date="2021-03" db="EMBL/GenBank/DDBJ databases">
        <title>Chromosome level genome of the anhydrobiotic midge Polypedilum vanderplanki.</title>
        <authorList>
            <person name="Yoshida Y."/>
            <person name="Kikawada T."/>
            <person name="Gusev O."/>
        </authorList>
    </citation>
    <scope>NUCLEOTIDE SEQUENCE</scope>
    <source>
        <strain evidence="8">NIAS01</strain>
        <tissue evidence="8">Whole body or cell culture</tissue>
    </source>
</reference>
<dbReference type="GO" id="GO:0007030">
    <property type="term" value="P:Golgi organization"/>
    <property type="evidence" value="ECO:0007669"/>
    <property type="project" value="TreeGrafter"/>
</dbReference>
<feature type="compositionally biased region" description="Polar residues" evidence="6">
    <location>
        <begin position="1682"/>
        <end position="1700"/>
    </location>
</feature>
<feature type="compositionally biased region" description="Basic and acidic residues" evidence="6">
    <location>
        <begin position="808"/>
        <end position="833"/>
    </location>
</feature>
<dbReference type="InterPro" id="IPR024298">
    <property type="entry name" value="Sec16_Sec23-bd"/>
</dbReference>
<sequence>MDDTWDNWGDDWGNENNNNSQNLQQQISQQNQQYIHQPQQQPTINNAPIYSPFAYQQPQLQANITPATSQQSSFLSTTTHQSPQTYPTNPVNFFNTTHYNESNNSQLHQNNKNNVSAFNSTTHFEKVKTYQQGTSATISTVQFSNSNLPPPPPIQTYSTLEQSNAAVSSSSLPLPPPPSSSSATSISNSLSMQNQQLYDSNTQGHSITHQQQTNFDSNYNPAVSQYQQQQSFHQYTQWNDQRSPQNQLNQNNSELKNFNNNWQATQIQNTFNTSQPANVELNHLATSTNDWQNISTTMQQSSGANFFDYSTDTQPKNEYHQNAQNLAFSPPSVTVSSSQPIQQQQQPPKFENNENIQAPSSESLAQLNLPPTSSTPLYVTSSLNTSQEHDDRQAFEPVYPENRERLDELPSAPTLDRHNYMVTGQLSQEHSPVISSSQVSQSNHEQSFNDSLLPPSGLSINDRMVVGEPENNQQQIPSNRNEVRMVTGNEMTPASYLNYQRQADGEVSSPNVAPIRLHLQQQQQPSFNQQQQVLPPPISQQNIENNQQQSFNISDRNLYLVAGESDVQSQQRVIPGVESDSNNAPMNIINPLQNLHIEDDEDFVNVSVASQHRPVDGDGMEEQQNQLSIDTEQREEDIEGANDNNANAIVMINHPPPPSSSNPVSVHENIVHPPLLNDQESDIREDIEGANDYSDPPKVQQHLLPHVVESHEEKRKSFDSDNKKQKPEMSSEDSELRELEKNVQSKMRRSKKYDSNDSDSDHGHGRKKDKYGDRYKRSDRDRMSRDEYEKFRRREKERRSGGGGGRSRRNDDTDGSRYDSRRRTDDEEDENRRHRETRRSTRSRRDDDREDAIDEKERNREKKDGKKYYDDERRRHRRERERDQYYSSGRPGSQNASDREYDRYMRRVRGSNSAYDGYYQQYGYDTNYNYNSYYQQQQYFENLRRTNPQAYEWYKNYYSGMMQQQQAHLPTYSQVDAIESLRSGYSSSNEKDRASTSRSFLPGGNVSMPNHLGSLNSSFIDNTNDYHSLQTYGVGKDFNQPYASLNLSNQNYGYDMYGDLRVKTVAADVSQSRMTPHKFQCLHGFVSLKNGIMTTIDTLNTDESYLVKLENVPIYDRTRRLFQSYPGPLVRGLSHKKTVIEFCEEKLKQNSHLENGLRASYSLLWSYLILMLRHNGTYTEADISELLMKNSDEFKSLYEMPINETKSVSNNNEGAEDEEDDENKTDVSDSEENVSSERNSNTVSQSQNTSTSVPTEKNVLDKFKNFLLYGNINDALDYATDNNLWGHALFLASKVDRRQHANVMLKFANKLSYNDPLQTLYQIMSGRMPACVTSIDDKFGDWRPHLAMIISNCTDKPELVKRSVITLGDTLLARGDVYGSHFCYLLMDPQFTDYSDTTMANGKIALLGTTIQKPFKEFASNESIIMTEVYEYARSLSSENYFITSLQKYKFLLASNILDFGNQLKCLLYMEQISKSIIQQPELFDANFCNKVYTLADRLKFYDPVMEKSYEDNFNNNDAIEDPKWLQDLLLILQNGTGSSLSQQQYISTSQQQPSLVPTYSPNDMYNPVEYQQKQQPTLYDPMGSQHQTPTHAASAVVQSSQIYEEHGSYQYNYDHQNTAVNNQVPTIANYNQDYMNPYQQQSDQNSFNQNGSFQNENNNQSMIHANNQQQQQHNFMQPTIDQNYSQPQQSDYNSYNSWDQPKPTITMGNASKFDESIQDKGEIVGQSKDEKKSPAKKADDKKQVAQETTTKNASGGGWFSGLFFGKAKSTQMKLPDDKNPSIVWDETTKKWVNKDEDPAEAESFKPPPKMDDLMRKNSQTLPAAPQFQQQPTINQTPMQTQPQQIPQQQQQMMNHVPMQNTQQIQQQTMPQQQQQIQQPIQNITAEQVAGPSMPAAPNMFKMQKGRNLKKSYVDILGNAGHTVSQPKELAPQMDMQFFNPQVQPQGTMQFYNPNDFQ</sequence>
<comment type="subcellular location">
    <subcellularLocation>
        <location evidence="1">Endoplasmic reticulum</location>
    </subcellularLocation>
</comment>
<feature type="compositionally biased region" description="Acidic residues" evidence="6">
    <location>
        <begin position="1214"/>
        <end position="1234"/>
    </location>
</feature>
<dbReference type="OrthoDB" id="8918678at2759"/>
<feature type="compositionally biased region" description="Low complexity" evidence="6">
    <location>
        <begin position="429"/>
        <end position="446"/>
    </location>
</feature>
<evidence type="ECO:0000256" key="5">
    <source>
        <dbReference type="ARBA" id="ARBA00022892"/>
    </source>
</evidence>
<feature type="region of interest" description="Disordered" evidence="6">
    <location>
        <begin position="142"/>
        <end position="188"/>
    </location>
</feature>
<feature type="compositionally biased region" description="Low complexity" evidence="6">
    <location>
        <begin position="329"/>
        <end position="348"/>
    </location>
</feature>
<dbReference type="EMBL" id="JADBJN010000003">
    <property type="protein sequence ID" value="KAG5672908.1"/>
    <property type="molecule type" value="Genomic_DNA"/>
</dbReference>
<feature type="region of interest" description="Disordered" evidence="6">
    <location>
        <begin position="1"/>
        <end position="38"/>
    </location>
</feature>
<dbReference type="Proteomes" id="UP001107558">
    <property type="component" value="Chromosome 3"/>
</dbReference>
<dbReference type="PANTHER" id="PTHR13402:SF6">
    <property type="entry name" value="SECRETORY 16, ISOFORM I"/>
    <property type="match status" value="1"/>
</dbReference>
<keyword evidence="9" id="KW-1185">Reference proteome</keyword>
<evidence type="ECO:0000256" key="2">
    <source>
        <dbReference type="ARBA" id="ARBA00005927"/>
    </source>
</evidence>
<feature type="compositionally biased region" description="Basic and acidic residues" evidence="6">
    <location>
        <begin position="752"/>
        <end position="763"/>
    </location>
</feature>
<feature type="compositionally biased region" description="Basic and acidic residues" evidence="6">
    <location>
        <begin position="770"/>
        <end position="800"/>
    </location>
</feature>
<dbReference type="Gene3D" id="1.25.40.1030">
    <property type="match status" value="1"/>
</dbReference>
<comment type="similarity">
    <text evidence="2">Belongs to the SEC16 family.</text>
</comment>
<keyword evidence="3" id="KW-0813">Transport</keyword>
<dbReference type="Pfam" id="PF12931">
    <property type="entry name" value="TPR_Sec16"/>
    <property type="match status" value="1"/>
</dbReference>
<feature type="compositionally biased region" description="Low complexity" evidence="6">
    <location>
        <begin position="1640"/>
        <end position="1659"/>
    </location>
</feature>
<feature type="region of interest" description="Disordered" evidence="6">
    <location>
        <begin position="1201"/>
        <end position="1255"/>
    </location>
</feature>
<feature type="region of interest" description="Disordered" evidence="6">
    <location>
        <begin position="1682"/>
        <end position="1760"/>
    </location>
</feature>
<feature type="compositionally biased region" description="Basic and acidic residues" evidence="6">
    <location>
        <begin position="709"/>
        <end position="743"/>
    </location>
</feature>
<feature type="compositionally biased region" description="Basic and acidic residues" evidence="6">
    <location>
        <begin position="855"/>
        <end position="873"/>
    </location>
</feature>
<feature type="region of interest" description="Disordered" evidence="6">
    <location>
        <begin position="613"/>
        <end position="635"/>
    </location>
</feature>
<evidence type="ECO:0000313" key="8">
    <source>
        <dbReference type="EMBL" id="KAG5672908.1"/>
    </source>
</evidence>
<evidence type="ECO:0000313" key="9">
    <source>
        <dbReference type="Proteomes" id="UP001107558"/>
    </source>
</evidence>
<dbReference type="PANTHER" id="PTHR13402">
    <property type="entry name" value="RGPR-RELATED"/>
    <property type="match status" value="1"/>
</dbReference>
<feature type="compositionally biased region" description="Low complexity" evidence="6">
    <location>
        <begin position="14"/>
        <end position="38"/>
    </location>
</feature>
<dbReference type="CDD" id="cd09233">
    <property type="entry name" value="ACE1-Sec16-like"/>
    <property type="match status" value="1"/>
</dbReference>
<feature type="compositionally biased region" description="Polar residues" evidence="6">
    <location>
        <begin position="238"/>
        <end position="253"/>
    </location>
</feature>
<dbReference type="GO" id="GO:0016192">
    <property type="term" value="P:vesicle-mediated transport"/>
    <property type="evidence" value="ECO:0007669"/>
    <property type="project" value="UniProtKB-KW"/>
</dbReference>
<evidence type="ECO:0000256" key="3">
    <source>
        <dbReference type="ARBA" id="ARBA00022448"/>
    </source>
</evidence>
<evidence type="ECO:0000259" key="7">
    <source>
        <dbReference type="Pfam" id="PF12931"/>
    </source>
</evidence>
<feature type="compositionally biased region" description="Low complexity" evidence="6">
    <location>
        <begin position="225"/>
        <end position="237"/>
    </location>
</feature>
<evidence type="ECO:0000256" key="6">
    <source>
        <dbReference type="SAM" id="MobiDB-lite"/>
    </source>
</evidence>
<accession>A0A9J6BSR1</accession>
<gene>
    <name evidence="8" type="ORF">PVAND_002996</name>
</gene>
<feature type="region of interest" description="Disordered" evidence="6">
    <location>
        <begin position="709"/>
        <end position="901"/>
    </location>
</feature>
<evidence type="ECO:0000256" key="1">
    <source>
        <dbReference type="ARBA" id="ARBA00004240"/>
    </source>
</evidence>
<feature type="compositionally biased region" description="Low complexity" evidence="6">
    <location>
        <begin position="1236"/>
        <end position="1253"/>
    </location>
</feature>
<comment type="caution">
    <text evidence="8">The sequence shown here is derived from an EMBL/GenBank/DDBJ whole genome shotgun (WGS) entry which is preliminary data.</text>
</comment>
<feature type="compositionally biased region" description="Acidic residues" evidence="6">
    <location>
        <begin position="1"/>
        <end position="13"/>
    </location>
</feature>
<dbReference type="GO" id="GO:0012507">
    <property type="term" value="C:ER to Golgi transport vesicle membrane"/>
    <property type="evidence" value="ECO:0007669"/>
    <property type="project" value="TreeGrafter"/>
</dbReference>
<feature type="region of interest" description="Disordered" evidence="6">
    <location>
        <begin position="225"/>
        <end position="253"/>
    </location>
</feature>